<evidence type="ECO:0000259" key="1">
    <source>
        <dbReference type="Pfam" id="PF09423"/>
    </source>
</evidence>
<dbReference type="InterPro" id="IPR056702">
    <property type="entry name" value="DUF7800"/>
</dbReference>
<dbReference type="PANTHER" id="PTHR37031:SF2">
    <property type="entry name" value="PHOD-LIKE PHOSPHATASE METALLOPHOSPHATASE DOMAIN-CONTAINING PROTEIN"/>
    <property type="match status" value="1"/>
</dbReference>
<protein>
    <submittedName>
        <fullName evidence="3">Alkaline phosphatase</fullName>
    </submittedName>
</protein>
<evidence type="ECO:0000259" key="2">
    <source>
        <dbReference type="Pfam" id="PF25077"/>
    </source>
</evidence>
<organism evidence="3 4">
    <name type="scientific">Virgisporangium aurantiacum</name>
    <dbReference type="NCBI Taxonomy" id="175570"/>
    <lineage>
        <taxon>Bacteria</taxon>
        <taxon>Bacillati</taxon>
        <taxon>Actinomycetota</taxon>
        <taxon>Actinomycetes</taxon>
        <taxon>Micromonosporales</taxon>
        <taxon>Micromonosporaceae</taxon>
        <taxon>Virgisporangium</taxon>
    </lineage>
</organism>
<name>A0A8J3ZCR4_9ACTN</name>
<evidence type="ECO:0000313" key="4">
    <source>
        <dbReference type="Proteomes" id="UP000612585"/>
    </source>
</evidence>
<evidence type="ECO:0000313" key="3">
    <source>
        <dbReference type="EMBL" id="GIJ58838.1"/>
    </source>
</evidence>
<dbReference type="Proteomes" id="UP000612585">
    <property type="component" value="Unassembled WGS sequence"/>
</dbReference>
<dbReference type="InterPro" id="IPR038607">
    <property type="entry name" value="PhoD-like_sf"/>
</dbReference>
<gene>
    <name evidence="3" type="ORF">Vau01_063540</name>
</gene>
<feature type="domain" description="DUF7800" evidence="2">
    <location>
        <begin position="19"/>
        <end position="104"/>
    </location>
</feature>
<accession>A0A8J3ZCR4</accession>
<reference evidence="3" key="1">
    <citation type="submission" date="2021-01" db="EMBL/GenBank/DDBJ databases">
        <title>Whole genome shotgun sequence of Virgisporangium aurantiacum NBRC 16421.</title>
        <authorList>
            <person name="Komaki H."/>
            <person name="Tamura T."/>
        </authorList>
    </citation>
    <scope>NUCLEOTIDE SEQUENCE</scope>
    <source>
        <strain evidence="3">NBRC 16421</strain>
    </source>
</reference>
<dbReference type="AlphaFoldDB" id="A0A8J3ZCR4"/>
<dbReference type="SUPFAM" id="SSF56300">
    <property type="entry name" value="Metallo-dependent phosphatases"/>
    <property type="match status" value="1"/>
</dbReference>
<dbReference type="InterPro" id="IPR018946">
    <property type="entry name" value="PhoD-like_MPP"/>
</dbReference>
<dbReference type="CDD" id="cd07389">
    <property type="entry name" value="MPP_PhoD"/>
    <property type="match status" value="1"/>
</dbReference>
<dbReference type="InterPro" id="IPR029052">
    <property type="entry name" value="Metallo-depent_PP-like"/>
</dbReference>
<proteinExistence type="predicted"/>
<sequence length="561" mass="62691">MPAVEEPFRSESTISVRSPLILGPVLRRVEGGQATIWVEPDRPGTVEVRAGGSTGTARTFSAHGHHYGFVVVDGLPPDSVVPYEVFFEGEKAWPPPDYKYPQPAIRTRPSSPPSATNQPLPAGGVRIMFGSCRESSPLHTDRFPPDALDAYAVQLSEAENPDWPDLLMLLGDQVYADETSTTMKRVLEERRAQRRPDAPDEQVVDFHEYTQLYVDSWTDPDIRWLFSTVPSVMIFDDHEIIDDWNISDTWRTDIARETWWATRIKAGLSTYWVYQHLGNIPPSELEKDPVYQAVMANADDATGVLDEFGTRADADPASYRWSYSLDLGRTRVVVLDNRAGRQLRPGSRAMASDADWAWLQDAVAGDHDHVVLGSSLPWLMPPAVHHLEAASEKLTESRRPWVRKRAEKIRRAVDLEHWAAFGRSFDALTELLTAVADRENGPATVCVLSGDVHHSYVAKADVPTRSPIFQLTCSPVHNALPGFMKPAMRFSWSRVAAAIGRGVAKAAGLPPPVVKWHRVAGPVYKNAVSELWHDRRDAVVTIMGTEPDKLLHRMARVRLTR</sequence>
<dbReference type="PANTHER" id="PTHR37031">
    <property type="entry name" value="METALLOPHOSPHATASE BINDING DOMAIN PROTEIN"/>
    <property type="match status" value="1"/>
</dbReference>
<dbReference type="Pfam" id="PF09423">
    <property type="entry name" value="PhoD"/>
    <property type="match status" value="1"/>
</dbReference>
<feature type="domain" description="PhoD-like phosphatase metallophosphatase" evidence="1">
    <location>
        <begin position="163"/>
        <end position="478"/>
    </location>
</feature>
<dbReference type="Gene3D" id="3.60.21.70">
    <property type="entry name" value="PhoD-like phosphatase"/>
    <property type="match status" value="1"/>
</dbReference>
<keyword evidence="4" id="KW-1185">Reference proteome</keyword>
<comment type="caution">
    <text evidence="3">The sequence shown here is derived from an EMBL/GenBank/DDBJ whole genome shotgun (WGS) entry which is preliminary data.</text>
</comment>
<dbReference type="EMBL" id="BOPG01000043">
    <property type="protein sequence ID" value="GIJ58838.1"/>
    <property type="molecule type" value="Genomic_DNA"/>
</dbReference>
<dbReference type="Pfam" id="PF25077">
    <property type="entry name" value="DUF7800"/>
    <property type="match status" value="1"/>
</dbReference>